<keyword evidence="2" id="KW-0964">Secreted</keyword>
<keyword evidence="7" id="KW-1185">Reference proteome</keyword>
<dbReference type="InterPro" id="IPR050909">
    <property type="entry name" value="Bact_Autotransporter_VF"/>
</dbReference>
<dbReference type="Proteomes" id="UP001617427">
    <property type="component" value="Unassembled WGS sequence"/>
</dbReference>
<dbReference type="InterPro" id="IPR037160">
    <property type="entry name" value="DNA_Pol_thumb_sf"/>
</dbReference>
<dbReference type="InterPro" id="IPR008638">
    <property type="entry name" value="FhaB/CdiA-like_TPS"/>
</dbReference>
<dbReference type="Pfam" id="PF07581">
    <property type="entry name" value="Glug"/>
    <property type="match status" value="1"/>
</dbReference>
<sequence>MPRLLCHAGRAYGRPTLLPLLLLAAATASAAPTGGVVTAGNGNIASNGAVTTITQGSDKLAINWNSFNIAARETVNFVQPSRDAIALNRVLGSGASEIFGNLNANGRVFLINPNGILFGAGASVNVNGLVASTLGLSDQDFMNGKLRFSGNAGNITNRGQITAADGGFIALLGGQVSNDGTLTARLGNVTLAAGSAMTLDFNGDGLLQVRIDQGTAQALAQNRQLIVADGGTVLLSAQAADALAQAVVNNTGVIQARSVDRRHGEIVLIGDMQNGLVKVGGTLDASATNGNGDGGFIETSAARVQVADDVRIDTRAAAGATGTWLIDPVDFKVAASGGDISGAALSASLNASNVVLQSSRGGSAGRGDLLVTDRVSWSADTTLTLTAANDVKVQADVTATGNHAGLVINPNTANGGSAASGTGRFTVSDAAITLSGSNPRLSIAGNNYTVINDLATLQAVNASLDNVTTRYFALGSNIDASATAGWNGGLGFVPLGTRGAEFRGIFDGLGHTVSGLTIQRPSSDWIGFIGYTSGGSMVRNLNLANVNISGNENVGGAVGTSFGELYNVRVSGNVSGNNNVGGVVGQNYTRSEHIINAATVYGVTNVGGVAGGSSGWIVDSVGSGTVGGVRSVGGLVGSNSGTVNNSYASGNVSGDEYVGGLAGYNVPGATISYSYASGSVHAAVRYQGALVGYNGAVSSIRSSFWLDANGPGYGGNDGTIDALTRGLTAGQASLASTYAAAGWDIGNSTGSSQWRIYDGNTLPLLRSFLRPTTVTVVSGVRDYDGTTGGTLSYTTSNGAVLSGALTYTSAARDAGNYSTGAGTLRLGSLYSGQEGYDIAISGASLRIAPATLIVTANDAAATAGTPWTGGNGAGYSGFVGGDSLASLTGTLAYGGNAQGATQAGQYRIGVSGLSSNNYVMRYVDGTLTLRAPPPAIASEQGSRTESYNAPVALLPQGSDPAHSGELFLRIVSGGIRLPQGITETF</sequence>
<protein>
    <submittedName>
        <fullName evidence="6">Filamentous hemagglutinin N-terminal domain-containing protein</fullName>
    </submittedName>
</protein>
<evidence type="ECO:0000256" key="2">
    <source>
        <dbReference type="ARBA" id="ARBA00022525"/>
    </source>
</evidence>
<dbReference type="InterPro" id="IPR011050">
    <property type="entry name" value="Pectin_lyase_fold/virulence"/>
</dbReference>
<dbReference type="RefSeq" id="WP_402698145.1">
    <property type="nucleotide sequence ID" value="NZ_JBIUZV010000001.1"/>
</dbReference>
<dbReference type="Pfam" id="PF05860">
    <property type="entry name" value="TPS"/>
    <property type="match status" value="1"/>
</dbReference>
<feature type="signal peptide" evidence="4">
    <location>
        <begin position="1"/>
        <end position="30"/>
    </location>
</feature>
<dbReference type="Gene3D" id="3.30.210.10">
    <property type="entry name" value="DNA polymerase, thumb domain"/>
    <property type="match status" value="1"/>
</dbReference>
<dbReference type="NCBIfam" id="TIGR01901">
    <property type="entry name" value="adhes_NPXG"/>
    <property type="match status" value="1"/>
</dbReference>
<dbReference type="Gene3D" id="2.160.20.110">
    <property type="match status" value="1"/>
</dbReference>
<feature type="domain" description="Filamentous haemagglutinin FhaB/tRNA nuclease CdiA-like TPS" evidence="5">
    <location>
        <begin position="28"/>
        <end position="140"/>
    </location>
</feature>
<dbReference type="InterPro" id="IPR011493">
    <property type="entry name" value="GLUG"/>
</dbReference>
<gene>
    <name evidence="6" type="ORF">ACIPEN_02200</name>
</gene>
<feature type="chain" id="PRO_5047385313" evidence="4">
    <location>
        <begin position="31"/>
        <end position="985"/>
    </location>
</feature>
<comment type="caution">
    <text evidence="6">The sequence shown here is derived from an EMBL/GenBank/DDBJ whole genome shotgun (WGS) entry which is preliminary data.</text>
</comment>
<evidence type="ECO:0000256" key="1">
    <source>
        <dbReference type="ARBA" id="ARBA00004613"/>
    </source>
</evidence>
<name>A0ABW8EUX9_9BURK</name>
<dbReference type="InterPro" id="IPR041286">
    <property type="entry name" value="MBG_2"/>
</dbReference>
<reference evidence="6 7" key="1">
    <citation type="submission" date="2024-10" db="EMBL/GenBank/DDBJ databases">
        <title>The Natural Products Discovery Center: Release of the First 8490 Sequenced Strains for Exploring Actinobacteria Biosynthetic Diversity.</title>
        <authorList>
            <person name="Kalkreuter E."/>
            <person name="Kautsar S.A."/>
            <person name="Yang D."/>
            <person name="Bader C.D."/>
            <person name="Teijaro C.N."/>
            <person name="Fluegel L."/>
            <person name="Davis C.M."/>
            <person name="Simpson J.R."/>
            <person name="Lauterbach L."/>
            <person name="Steele A.D."/>
            <person name="Gui C."/>
            <person name="Meng S."/>
            <person name="Li G."/>
            <person name="Viehrig K."/>
            <person name="Ye F."/>
            <person name="Su P."/>
            <person name="Kiefer A.F."/>
            <person name="Nichols A."/>
            <person name="Cepeda A.J."/>
            <person name="Yan W."/>
            <person name="Fan B."/>
            <person name="Jiang Y."/>
            <person name="Adhikari A."/>
            <person name="Zheng C.-J."/>
            <person name="Schuster L."/>
            <person name="Cowan T.M."/>
            <person name="Smanski M.J."/>
            <person name="Chevrette M.G."/>
            <person name="De Carvalho L.P.S."/>
            <person name="Shen B."/>
        </authorList>
    </citation>
    <scope>NUCLEOTIDE SEQUENCE [LARGE SCALE GENOMIC DNA]</scope>
    <source>
        <strain evidence="6 7">NPDC087045</strain>
    </source>
</reference>
<evidence type="ECO:0000256" key="3">
    <source>
        <dbReference type="ARBA" id="ARBA00022729"/>
    </source>
</evidence>
<dbReference type="Gene3D" id="2.160.20.10">
    <property type="entry name" value="Single-stranded right-handed beta-helix, Pectin lyase-like"/>
    <property type="match status" value="1"/>
</dbReference>
<dbReference type="PANTHER" id="PTHR12338:SF8">
    <property type="entry name" value="HEME_HEMOPEXIN-BINDING PROTEIN"/>
    <property type="match status" value="1"/>
</dbReference>
<evidence type="ECO:0000313" key="7">
    <source>
        <dbReference type="Proteomes" id="UP001617427"/>
    </source>
</evidence>
<evidence type="ECO:0000313" key="6">
    <source>
        <dbReference type="EMBL" id="MFJ3044618.1"/>
    </source>
</evidence>
<dbReference type="InterPro" id="IPR012334">
    <property type="entry name" value="Pectin_lyas_fold"/>
</dbReference>
<dbReference type="EMBL" id="JBIUZV010000001">
    <property type="protein sequence ID" value="MFJ3044618.1"/>
    <property type="molecule type" value="Genomic_DNA"/>
</dbReference>
<dbReference type="Pfam" id="PF18676">
    <property type="entry name" value="MBG_2"/>
    <property type="match status" value="1"/>
</dbReference>
<keyword evidence="3 4" id="KW-0732">Signal</keyword>
<comment type="subcellular location">
    <subcellularLocation>
        <location evidence="1">Secreted</location>
    </subcellularLocation>
</comment>
<evidence type="ECO:0000256" key="4">
    <source>
        <dbReference type="SAM" id="SignalP"/>
    </source>
</evidence>
<dbReference type="SUPFAM" id="SSF51126">
    <property type="entry name" value="Pectin lyase-like"/>
    <property type="match status" value="1"/>
</dbReference>
<organism evidence="6 7">
    <name type="scientific">Herbaspirillum chlorophenolicum</name>
    <dbReference type="NCBI Taxonomy" id="211589"/>
    <lineage>
        <taxon>Bacteria</taxon>
        <taxon>Pseudomonadati</taxon>
        <taxon>Pseudomonadota</taxon>
        <taxon>Betaproteobacteria</taxon>
        <taxon>Burkholderiales</taxon>
        <taxon>Oxalobacteraceae</taxon>
        <taxon>Herbaspirillum</taxon>
    </lineage>
</organism>
<evidence type="ECO:0000259" key="5">
    <source>
        <dbReference type="SMART" id="SM00912"/>
    </source>
</evidence>
<dbReference type="SMART" id="SM00912">
    <property type="entry name" value="Haemagg_act"/>
    <property type="match status" value="1"/>
</dbReference>
<accession>A0ABW8EUX9</accession>
<dbReference type="PANTHER" id="PTHR12338">
    <property type="entry name" value="AUTOTRANSPORTER"/>
    <property type="match status" value="1"/>
</dbReference>
<proteinExistence type="predicted"/>